<feature type="binding site" evidence="6">
    <location>
        <position position="233"/>
    </location>
    <ligand>
        <name>a divalent metal cation</name>
        <dbReference type="ChEBI" id="CHEBI:60240"/>
        <label>2</label>
        <note>catalytic</note>
    </ligand>
</feature>
<dbReference type="EMBL" id="CP046640">
    <property type="protein sequence ID" value="QTL99280.1"/>
    <property type="molecule type" value="Genomic_DNA"/>
</dbReference>
<proteinExistence type="inferred from homology"/>
<feature type="binding site" evidence="6">
    <location>
        <position position="95"/>
    </location>
    <ligand>
        <name>a divalent metal cation</name>
        <dbReference type="ChEBI" id="CHEBI:60240"/>
        <label>1</label>
    </ligand>
</feature>
<dbReference type="InterPro" id="IPR000994">
    <property type="entry name" value="Pept_M24"/>
</dbReference>
<keyword evidence="3 6" id="KW-0645">Protease</keyword>
<dbReference type="SUPFAM" id="SSF55920">
    <property type="entry name" value="Creatinase/aminopeptidase"/>
    <property type="match status" value="1"/>
</dbReference>
<gene>
    <name evidence="6 9" type="primary">map</name>
    <name evidence="9" type="ORF">GM661_15625</name>
</gene>
<dbReference type="PRINTS" id="PR00599">
    <property type="entry name" value="MAPEPTIDASE"/>
</dbReference>
<feature type="binding site" evidence="6">
    <location>
        <position position="169"/>
    </location>
    <ligand>
        <name>a divalent metal cation</name>
        <dbReference type="ChEBI" id="CHEBI:60240"/>
        <label>2</label>
        <note>catalytic</note>
    </ligand>
</feature>
<comment type="cofactor">
    <cofactor evidence="6">
        <name>Co(2+)</name>
        <dbReference type="ChEBI" id="CHEBI:48828"/>
    </cofactor>
    <cofactor evidence="6">
        <name>Zn(2+)</name>
        <dbReference type="ChEBI" id="CHEBI:29105"/>
    </cofactor>
    <cofactor evidence="6">
        <name>Mn(2+)</name>
        <dbReference type="ChEBI" id="CHEBI:29035"/>
    </cofactor>
    <cofactor evidence="6">
        <name>Fe(2+)</name>
        <dbReference type="ChEBI" id="CHEBI:29033"/>
    </cofactor>
    <text evidence="6">Binds 2 divalent metal cations per subunit. Has a high-affinity and a low affinity metal-binding site. The true nature of the physiological cofactor is under debate. The enzyme is active with cobalt, zinc, manganese or divalent iron ions. Most likely, methionine aminopeptidases function as mononuclear Fe(2+)-metalloproteases under physiological conditions, and the catalytically relevant metal-binding site has been assigned to the histidine-containing high-affinity site.</text>
</comment>
<comment type="catalytic activity">
    <reaction evidence="6 7">
        <text>Release of N-terminal amino acids, preferentially methionine, from peptides and arylamides.</text>
        <dbReference type="EC" id="3.4.11.18"/>
    </reaction>
</comment>
<accession>A0A8A7KDE1</accession>
<evidence type="ECO:0000256" key="1">
    <source>
        <dbReference type="ARBA" id="ARBA00002521"/>
    </source>
</evidence>
<comment type="similarity">
    <text evidence="6">Belongs to the peptidase M24A family. Methionine aminopeptidase type 1 subfamily.</text>
</comment>
<feature type="binding site" evidence="6">
    <location>
        <position position="233"/>
    </location>
    <ligand>
        <name>a divalent metal cation</name>
        <dbReference type="ChEBI" id="CHEBI:60240"/>
        <label>1</label>
    </ligand>
</feature>
<dbReference type="InterPro" id="IPR001714">
    <property type="entry name" value="Pept_M24_MAP"/>
</dbReference>
<keyword evidence="4 6" id="KW-0479">Metal-binding</keyword>
<dbReference type="Gene3D" id="3.90.230.10">
    <property type="entry name" value="Creatinase/methionine aminopeptidase superfamily"/>
    <property type="match status" value="1"/>
</dbReference>
<dbReference type="Pfam" id="PF00557">
    <property type="entry name" value="Peptidase_M24"/>
    <property type="match status" value="1"/>
</dbReference>
<dbReference type="GO" id="GO:0005829">
    <property type="term" value="C:cytosol"/>
    <property type="evidence" value="ECO:0007669"/>
    <property type="project" value="TreeGrafter"/>
</dbReference>
<dbReference type="KEGG" id="ifn:GM661_15625"/>
<dbReference type="InterPro" id="IPR002467">
    <property type="entry name" value="Pept_M24A_MAP1"/>
</dbReference>
<evidence type="ECO:0000256" key="2">
    <source>
        <dbReference type="ARBA" id="ARBA00022438"/>
    </source>
</evidence>
<dbReference type="GO" id="GO:0004239">
    <property type="term" value="F:initiator methionyl aminopeptidase activity"/>
    <property type="evidence" value="ECO:0007669"/>
    <property type="project" value="UniProtKB-UniRule"/>
</dbReference>
<evidence type="ECO:0000256" key="4">
    <source>
        <dbReference type="ARBA" id="ARBA00022723"/>
    </source>
</evidence>
<dbReference type="PANTHER" id="PTHR43330">
    <property type="entry name" value="METHIONINE AMINOPEPTIDASE"/>
    <property type="match status" value="1"/>
</dbReference>
<dbReference type="Proteomes" id="UP000665020">
    <property type="component" value="Chromosome"/>
</dbReference>
<feature type="binding site" evidence="6">
    <location>
        <position position="202"/>
    </location>
    <ligand>
        <name>a divalent metal cation</name>
        <dbReference type="ChEBI" id="CHEBI:60240"/>
        <label>2</label>
        <note>catalytic</note>
    </ligand>
</feature>
<evidence type="ECO:0000256" key="3">
    <source>
        <dbReference type="ARBA" id="ARBA00022670"/>
    </source>
</evidence>
<comment type="subunit">
    <text evidence="6">Monomer.</text>
</comment>
<keyword evidence="5 6" id="KW-0378">Hydrolase</keyword>
<evidence type="ECO:0000256" key="5">
    <source>
        <dbReference type="ARBA" id="ARBA00022801"/>
    </source>
</evidence>
<dbReference type="PROSITE" id="PS00680">
    <property type="entry name" value="MAP_1"/>
    <property type="match status" value="1"/>
</dbReference>
<dbReference type="InterPro" id="IPR036005">
    <property type="entry name" value="Creatinase/aminopeptidase-like"/>
</dbReference>
<name>A0A8A7KDE1_9FIRM</name>
<dbReference type="PANTHER" id="PTHR43330:SF27">
    <property type="entry name" value="METHIONINE AMINOPEPTIDASE"/>
    <property type="match status" value="1"/>
</dbReference>
<evidence type="ECO:0000313" key="10">
    <source>
        <dbReference type="Proteomes" id="UP000665020"/>
    </source>
</evidence>
<dbReference type="GO" id="GO:0006508">
    <property type="term" value="P:proteolysis"/>
    <property type="evidence" value="ECO:0007669"/>
    <property type="project" value="UniProtKB-KW"/>
</dbReference>
<comment type="function">
    <text evidence="1 6">Removes the N-terminal methionine from nascent proteins. The N-terminal methionine is often cleaved when the second residue in the primary sequence is small and uncharged (Met-Ala-, Cys, Gly, Pro, Ser, Thr, or Val). Requires deformylation of the N(alpha)-formylated initiator methionine before it can be hydrolyzed.</text>
</comment>
<evidence type="ECO:0000259" key="8">
    <source>
        <dbReference type="Pfam" id="PF00557"/>
    </source>
</evidence>
<feature type="domain" description="Peptidase M24" evidence="8">
    <location>
        <begin position="12"/>
        <end position="240"/>
    </location>
</feature>
<evidence type="ECO:0000256" key="6">
    <source>
        <dbReference type="HAMAP-Rule" id="MF_01974"/>
    </source>
</evidence>
<protein>
    <recommendedName>
        <fullName evidence="6 7">Methionine aminopeptidase</fullName>
        <shortName evidence="6">MAP</shortName>
        <shortName evidence="6">MetAP</shortName>
        <ecNumber evidence="6 7">3.4.11.18</ecNumber>
    </recommendedName>
    <alternativeName>
        <fullName evidence="6">Peptidase M</fullName>
    </alternativeName>
</protein>
<sequence>MIVLKSPREINIMRQANQIVAETHHFLKEMIVVGITTAEIDRLGEEFIRNKGAVPSFKGYRGYPASVCVSINEEVVHGIPSKKRRVEDGDLLSLDIGAFYEGFHGDAARSFGVGKISNQARELIEVTEQSFFQGIEKAYPGNRLTDISNQIQKFVEGKGFSVVRDYVGHGIGREMHESPQIPNFGSPGRGPLLKKGMTLAIEPMVNVGTFRVKTLVDEWTVVTEDRKLSAHYENTIVITDNGPEILSKV</sequence>
<reference evidence="9" key="1">
    <citation type="submission" date="2019-12" db="EMBL/GenBank/DDBJ databases">
        <authorList>
            <person name="zhang j."/>
            <person name="sun C.M."/>
        </authorList>
    </citation>
    <scope>NUCLEOTIDE SEQUENCE</scope>
    <source>
        <strain evidence="9">NS-1</strain>
    </source>
</reference>
<feature type="binding site" evidence="6">
    <location>
        <position position="77"/>
    </location>
    <ligand>
        <name>substrate</name>
    </ligand>
</feature>
<dbReference type="AlphaFoldDB" id="A0A8A7KDE1"/>
<dbReference type="GO" id="GO:0070006">
    <property type="term" value="F:metalloaminopeptidase activity"/>
    <property type="evidence" value="ECO:0007669"/>
    <property type="project" value="UniProtKB-UniRule"/>
</dbReference>
<evidence type="ECO:0000313" key="9">
    <source>
        <dbReference type="EMBL" id="QTL99280.1"/>
    </source>
</evidence>
<dbReference type="RefSeq" id="WP_230867668.1">
    <property type="nucleotide sequence ID" value="NZ_CP046640.1"/>
</dbReference>
<keyword evidence="2 6" id="KW-0031">Aminopeptidase</keyword>
<dbReference type="NCBIfam" id="TIGR00500">
    <property type="entry name" value="met_pdase_I"/>
    <property type="match status" value="1"/>
</dbReference>
<evidence type="ECO:0000256" key="7">
    <source>
        <dbReference type="RuleBase" id="RU003653"/>
    </source>
</evidence>
<organism evidence="9 10">
    <name type="scientific">Iocasia fonsfrigidae</name>
    <dbReference type="NCBI Taxonomy" id="2682810"/>
    <lineage>
        <taxon>Bacteria</taxon>
        <taxon>Bacillati</taxon>
        <taxon>Bacillota</taxon>
        <taxon>Clostridia</taxon>
        <taxon>Halanaerobiales</taxon>
        <taxon>Halanaerobiaceae</taxon>
        <taxon>Iocasia</taxon>
    </lineage>
</organism>
<dbReference type="GO" id="GO:0046872">
    <property type="term" value="F:metal ion binding"/>
    <property type="evidence" value="ECO:0007669"/>
    <property type="project" value="UniProtKB-UniRule"/>
</dbReference>
<feature type="binding site" evidence="6">
    <location>
        <position position="106"/>
    </location>
    <ligand>
        <name>a divalent metal cation</name>
        <dbReference type="ChEBI" id="CHEBI:60240"/>
        <label>1</label>
    </ligand>
</feature>
<dbReference type="CDD" id="cd01086">
    <property type="entry name" value="MetAP1"/>
    <property type="match status" value="1"/>
</dbReference>
<dbReference type="EC" id="3.4.11.18" evidence="6 7"/>
<feature type="binding site" evidence="6">
    <location>
        <position position="106"/>
    </location>
    <ligand>
        <name>a divalent metal cation</name>
        <dbReference type="ChEBI" id="CHEBI:60240"/>
        <label>2</label>
        <note>catalytic</note>
    </ligand>
</feature>
<keyword evidence="10" id="KW-1185">Reference proteome</keyword>
<feature type="binding site" evidence="6">
    <location>
        <position position="176"/>
    </location>
    <ligand>
        <name>substrate</name>
    </ligand>
</feature>
<dbReference type="HAMAP" id="MF_01974">
    <property type="entry name" value="MetAP_1"/>
    <property type="match status" value="1"/>
</dbReference>